<sequence length="597" mass="66756">MWLLNARTLQLETFLGSHTPRYAILSHTWSDEEVSFQDMVHTSAQQKQGFAKIKGACSQALHDGFGYIWIDTCCIDKTSSAELSEAINSMFRYYAESSICYAYLSDVVDLYDGEGDSSHMDMFLRSRYWTRGWTLQELIAPSEVEFFDRSWKYINSRTAAAPQIAQITGIDVGLLSSNKRGDVTEALASYSVAQRLSWAATRLTTRLEDAAYSLFGLFGVNLPLLYGEGSAAFDRLQQEILRATGDLSILAWPRDPENGLTPLARLPRNFSSTRVVVRADGLPFAARAEDSDAAMSTGGLRVRAPIAVIPSKPGGEPGLAMILECRYQTDITTVLALKLTASSSSTQKDFQGLMQQERLDCSVGWSSEAGQERLVQVDVLDVAEISTIKTIFIRRSRVENGHHPSTTLSRPRGWTTLWLRLENLQAWEILNLYPRPFWNRANYTFDLVKAREGRIRTDKSAVAGTPLSTFGLSVSGAIAITDRNNDRIAIFFTQHSPSLEDGIEYSVELYKDEESFLNHEFRRKSSSRQKVCSIDLPSSKSTLSFEFRAVQISEQNVAVLAAAFSSPEKKEKKASHGLHGMSRVRGPLHLLKKHREE</sequence>
<keyword evidence="3" id="KW-1185">Reference proteome</keyword>
<gene>
    <name evidence="2" type="ORF">PRZ48_001105</name>
</gene>
<comment type="caution">
    <text evidence="2">The sequence shown here is derived from an EMBL/GenBank/DDBJ whole genome shotgun (WGS) entry which is preliminary data.</text>
</comment>
<proteinExistence type="predicted"/>
<dbReference type="Proteomes" id="UP001305779">
    <property type="component" value="Unassembled WGS sequence"/>
</dbReference>
<organism evidence="2 3">
    <name type="scientific">Zasmidium cellare</name>
    <name type="common">Wine cellar mold</name>
    <name type="synonym">Racodium cellare</name>
    <dbReference type="NCBI Taxonomy" id="395010"/>
    <lineage>
        <taxon>Eukaryota</taxon>
        <taxon>Fungi</taxon>
        <taxon>Dikarya</taxon>
        <taxon>Ascomycota</taxon>
        <taxon>Pezizomycotina</taxon>
        <taxon>Dothideomycetes</taxon>
        <taxon>Dothideomycetidae</taxon>
        <taxon>Mycosphaerellales</taxon>
        <taxon>Mycosphaerellaceae</taxon>
        <taxon>Zasmidium</taxon>
    </lineage>
</organism>
<dbReference type="InterPro" id="IPR010730">
    <property type="entry name" value="HET"/>
</dbReference>
<reference evidence="2 3" key="1">
    <citation type="journal article" date="2023" name="G3 (Bethesda)">
        <title>A chromosome-level genome assembly of Zasmidium syzygii isolated from banana leaves.</title>
        <authorList>
            <person name="van Westerhoven A.C."/>
            <person name="Mehrabi R."/>
            <person name="Talebi R."/>
            <person name="Steentjes M.B.F."/>
            <person name="Corcolon B."/>
            <person name="Chong P.A."/>
            <person name="Kema G.H.J."/>
            <person name="Seidl M.F."/>
        </authorList>
    </citation>
    <scope>NUCLEOTIDE SEQUENCE [LARGE SCALE GENOMIC DNA]</scope>
    <source>
        <strain evidence="2 3">P124</strain>
    </source>
</reference>
<dbReference type="PANTHER" id="PTHR10622:SF10">
    <property type="entry name" value="HET DOMAIN-CONTAINING PROTEIN"/>
    <property type="match status" value="1"/>
</dbReference>
<evidence type="ECO:0000313" key="3">
    <source>
        <dbReference type="Proteomes" id="UP001305779"/>
    </source>
</evidence>
<accession>A0ABR0F1S4</accession>
<feature type="domain" description="Heterokaryon incompatibility" evidence="1">
    <location>
        <begin position="22"/>
        <end position="106"/>
    </location>
</feature>
<protein>
    <recommendedName>
        <fullName evidence="1">Heterokaryon incompatibility domain-containing protein</fullName>
    </recommendedName>
</protein>
<dbReference type="EMBL" id="JAXOVC010000001">
    <property type="protein sequence ID" value="KAK4507370.1"/>
    <property type="molecule type" value="Genomic_DNA"/>
</dbReference>
<dbReference type="Pfam" id="PF06985">
    <property type="entry name" value="HET"/>
    <property type="match status" value="1"/>
</dbReference>
<evidence type="ECO:0000313" key="2">
    <source>
        <dbReference type="EMBL" id="KAK4507370.1"/>
    </source>
</evidence>
<dbReference type="PANTHER" id="PTHR10622">
    <property type="entry name" value="HET DOMAIN-CONTAINING PROTEIN"/>
    <property type="match status" value="1"/>
</dbReference>
<evidence type="ECO:0000259" key="1">
    <source>
        <dbReference type="Pfam" id="PF06985"/>
    </source>
</evidence>
<name>A0ABR0F1S4_ZASCE</name>